<accession>A0ABR0EFN0</accession>
<comment type="caution">
    <text evidence="3">The sequence shown here is derived from an EMBL/GenBank/DDBJ whole genome shotgun (WGS) entry which is preliminary data.</text>
</comment>
<organism evidence="3 4">
    <name type="scientific">Zasmidium cellare</name>
    <name type="common">Wine cellar mold</name>
    <name type="synonym">Racodium cellare</name>
    <dbReference type="NCBI Taxonomy" id="395010"/>
    <lineage>
        <taxon>Eukaryota</taxon>
        <taxon>Fungi</taxon>
        <taxon>Dikarya</taxon>
        <taxon>Ascomycota</taxon>
        <taxon>Pezizomycotina</taxon>
        <taxon>Dothideomycetes</taxon>
        <taxon>Dothideomycetidae</taxon>
        <taxon>Mycosphaerellales</taxon>
        <taxon>Mycosphaerellaceae</taxon>
        <taxon>Zasmidium</taxon>
    </lineage>
</organism>
<feature type="transmembrane region" description="Helical" evidence="2">
    <location>
        <begin position="152"/>
        <end position="171"/>
    </location>
</feature>
<name>A0ABR0EFN0_ZASCE</name>
<evidence type="ECO:0000256" key="2">
    <source>
        <dbReference type="SAM" id="Phobius"/>
    </source>
</evidence>
<reference evidence="3 4" key="1">
    <citation type="journal article" date="2023" name="G3 (Bethesda)">
        <title>A chromosome-level genome assembly of Zasmidium syzygii isolated from banana leaves.</title>
        <authorList>
            <person name="van Westerhoven A.C."/>
            <person name="Mehrabi R."/>
            <person name="Talebi R."/>
            <person name="Steentjes M.B.F."/>
            <person name="Corcolon B."/>
            <person name="Chong P.A."/>
            <person name="Kema G.H.J."/>
            <person name="Seidl M.F."/>
        </authorList>
    </citation>
    <scope>NUCLEOTIDE SEQUENCE [LARGE SCALE GENOMIC DNA]</scope>
    <source>
        <strain evidence="3 4">P124</strain>
    </source>
</reference>
<dbReference type="EMBL" id="JAXOVC010000006">
    <property type="protein sequence ID" value="KAK4499935.1"/>
    <property type="molecule type" value="Genomic_DNA"/>
</dbReference>
<feature type="transmembrane region" description="Helical" evidence="2">
    <location>
        <begin position="65"/>
        <end position="86"/>
    </location>
</feature>
<dbReference type="Proteomes" id="UP001305779">
    <property type="component" value="Unassembled WGS sequence"/>
</dbReference>
<evidence type="ECO:0000256" key="1">
    <source>
        <dbReference type="SAM" id="MobiDB-lite"/>
    </source>
</evidence>
<gene>
    <name evidence="3" type="ORF">PRZ48_008121</name>
</gene>
<evidence type="ECO:0000313" key="3">
    <source>
        <dbReference type="EMBL" id="KAK4499935.1"/>
    </source>
</evidence>
<feature type="region of interest" description="Disordered" evidence="1">
    <location>
        <begin position="1"/>
        <end position="39"/>
    </location>
</feature>
<protein>
    <submittedName>
        <fullName evidence="3">Uncharacterized protein</fullName>
    </submittedName>
</protein>
<keyword evidence="2" id="KW-1133">Transmembrane helix</keyword>
<keyword evidence="2" id="KW-0472">Membrane</keyword>
<sequence>MSAPVETTAATTAKQPETQQAKGRRHSRNKKSDPFWNLSEDALKLPVQPTPSTNEANGSSPTESLIADVFLTPLNVISFILSLLVVERQQRQWRLSQHAPRHEASTWAQFGFQNPEPYQESTETTWHPRLSWKRRGVAKQQMKDVFDMRGRVILALVAWTLLGFVAVAYAFRRMYLWALA</sequence>
<evidence type="ECO:0000313" key="4">
    <source>
        <dbReference type="Proteomes" id="UP001305779"/>
    </source>
</evidence>
<feature type="compositionally biased region" description="Polar residues" evidence="1">
    <location>
        <begin position="8"/>
        <end position="21"/>
    </location>
</feature>
<keyword evidence="2" id="KW-0812">Transmembrane</keyword>
<keyword evidence="4" id="KW-1185">Reference proteome</keyword>
<proteinExistence type="predicted"/>